<reference evidence="1" key="1">
    <citation type="submission" date="2023-06" db="EMBL/GenBank/DDBJ databases">
        <title>Uncultivated large filamentous bacteria from sulfidic sediments reveal new species and different genomic features in energy metabolism and defense.</title>
        <authorList>
            <person name="Fonseca A."/>
        </authorList>
    </citation>
    <scope>NUCLEOTIDE SEQUENCE</scope>
    <source>
        <strain evidence="1">HSG4</strain>
    </source>
</reference>
<sequence length="45" mass="5038">MVGNKKTLPTLHGYMATWLRAGTNFFNEDGGQQKDVAHPTWLSSM</sequence>
<dbReference type="EMBL" id="JAUCGM010000363">
    <property type="protein sequence ID" value="MDM8562942.1"/>
    <property type="molecule type" value="Genomic_DNA"/>
</dbReference>
<evidence type="ECO:0000313" key="1">
    <source>
        <dbReference type="EMBL" id="MDM8562942.1"/>
    </source>
</evidence>
<comment type="caution">
    <text evidence="1">The sequence shown here is derived from an EMBL/GenBank/DDBJ whole genome shotgun (WGS) entry which is preliminary data.</text>
</comment>
<evidence type="ECO:0000313" key="2">
    <source>
        <dbReference type="Proteomes" id="UP001171945"/>
    </source>
</evidence>
<keyword evidence="2" id="KW-1185">Reference proteome</keyword>
<accession>A0ABT7VTN5</accession>
<name>A0ABT7VTN5_9GAMM</name>
<gene>
    <name evidence="1" type="ORF">QUF54_06265</name>
</gene>
<dbReference type="Proteomes" id="UP001171945">
    <property type="component" value="Unassembled WGS sequence"/>
</dbReference>
<proteinExistence type="predicted"/>
<organism evidence="1 2">
    <name type="scientific">Candidatus Marithioploca araucensis</name>
    <dbReference type="NCBI Taxonomy" id="70273"/>
    <lineage>
        <taxon>Bacteria</taxon>
        <taxon>Pseudomonadati</taxon>
        <taxon>Pseudomonadota</taxon>
        <taxon>Gammaproteobacteria</taxon>
        <taxon>Thiotrichales</taxon>
        <taxon>Thiotrichaceae</taxon>
        <taxon>Candidatus Marithioploca</taxon>
    </lineage>
</organism>
<protein>
    <submittedName>
        <fullName evidence="1">Uncharacterized protein</fullName>
    </submittedName>
</protein>